<evidence type="ECO:0000259" key="2">
    <source>
        <dbReference type="Pfam" id="PF01345"/>
    </source>
</evidence>
<dbReference type="Pfam" id="PF01345">
    <property type="entry name" value="DUF11"/>
    <property type="match status" value="1"/>
</dbReference>
<dbReference type="InterPro" id="IPR040683">
    <property type="entry name" value="CshA_NR2"/>
</dbReference>
<evidence type="ECO:0000313" key="6">
    <source>
        <dbReference type="EMBL" id="XCO76580.1"/>
    </source>
</evidence>
<dbReference type="Pfam" id="PF20009">
    <property type="entry name" value="GEVED"/>
    <property type="match status" value="1"/>
</dbReference>
<sequence>MFPDSLVPSAFCSETRPATSAKRSQSAPCSPSVGRRLLTGLTRASGASAMARTADAFGRLVAASNALRRVVARRDRARRAAAGRHLGLFACLSLLGAMQPAAAQYATGGVGQYRNQIIWFDWGTAGSSIPQGGTTVTNNVNVAGQTMSVTCSLSGISGNGADPDIAIYRPGGYFHDGLDDLYNIGGTGTSNTMDIGLISRSDGTVNNFTFSCSATLGGVPFALDGLVFADAETTSINEFTQTTVPAGATMRVIERYRYPGGCTTGYNVTRTAQTYRFETAAPYTCPGGPPAPMGVFFIDDTNTATITFGSTAGVGLQAVAVGVMVNVADYGDAPSSYGSSAHLPQYTWSGGTLPAGVTNIFGAGFTPATQTQPVTALLGASVDVEVVPFAGAGATLDDTNGSVDDEDGANVAAFAPLYVGSRGGAYSFPVSCAGTGSVAAWIDFDQNGTFDGDERSATATCSGGAATLSWAAVNADIVAGQSYVRIRTAANVAQIASPIGVASSGEAEDYALTIADPKVRIAKVTQGDAGGPFAFATTNTLGQPAGLTTATAGTPVVGTPVSIDDIAADVVATETTLPSGWVLTAIACTQSGGTPVAGATYDLANRRATVPSSALSATSDITCTFTNGKSPVLTIRKVSQGDVGSFDFTGDNGIAAQTLTTTVAGTPVDGAMQVLTTAGAVTTITEAQVPANVVPIFTLTDIACTGLGAGGTAVRGTAQNKNRITLDAAATAFGANIVCTFTNIKSPTVQLRKNWVSAIVNDFYRLTASGTGPNHNVSYAFNLDSTANTANETDNGGAQRVGIGDTVTLSETAGAGNVGSYTASTWICTGGSLSGNTLTIGAADVGAAIVCSITNTGTVADLTITKTNTPGSGPSDQAGDTLPRGSTTTYTIAVTNNGPDSATGAILRDSAASRSGLTCTAPPVCTGTACPAGLTLAQLESGVALGALANGATVTVTLSCVVN</sequence>
<gene>
    <name evidence="6" type="ORF">ABU614_07300</name>
</gene>
<dbReference type="Pfam" id="PF24514">
    <property type="entry name" value="SpaA_4"/>
    <property type="match status" value="2"/>
</dbReference>
<dbReference type="AlphaFoldDB" id="A0AAU8MZC4"/>
<feature type="domain" description="GEVED" evidence="4">
    <location>
        <begin position="438"/>
        <end position="512"/>
    </location>
</feature>
<organism evidence="6">
    <name type="scientific">Lysobacter firmicutimachus</name>
    <dbReference type="NCBI Taxonomy" id="1792846"/>
    <lineage>
        <taxon>Bacteria</taxon>
        <taxon>Pseudomonadati</taxon>
        <taxon>Pseudomonadota</taxon>
        <taxon>Gammaproteobacteria</taxon>
        <taxon>Lysobacterales</taxon>
        <taxon>Lysobacteraceae</taxon>
        <taxon>Lysobacter</taxon>
    </lineage>
</organism>
<dbReference type="InterPro" id="IPR001434">
    <property type="entry name" value="OmcB-like_DUF11"/>
</dbReference>
<accession>A0AAU8MZC4</accession>
<protein>
    <submittedName>
        <fullName evidence="6">CshA/CshB family fibrillar adhesin-related protein</fullName>
    </submittedName>
</protein>
<evidence type="ECO:0000259" key="3">
    <source>
        <dbReference type="Pfam" id="PF18651"/>
    </source>
</evidence>
<feature type="region of interest" description="Disordered" evidence="1">
    <location>
        <begin position="867"/>
        <end position="886"/>
    </location>
</feature>
<evidence type="ECO:0000259" key="4">
    <source>
        <dbReference type="Pfam" id="PF20009"/>
    </source>
</evidence>
<dbReference type="EMBL" id="CP159925">
    <property type="protein sequence ID" value="XCO76580.1"/>
    <property type="molecule type" value="Genomic_DNA"/>
</dbReference>
<feature type="domain" description="SpaA-like prealbumin fold" evidence="5">
    <location>
        <begin position="519"/>
        <end position="628"/>
    </location>
</feature>
<dbReference type="NCBIfam" id="TIGR01451">
    <property type="entry name" value="B_ant_repeat"/>
    <property type="match status" value="1"/>
</dbReference>
<dbReference type="RefSeq" id="WP_363799884.1">
    <property type="nucleotide sequence ID" value="NZ_CP159925.1"/>
</dbReference>
<feature type="domain" description="DUF11" evidence="2">
    <location>
        <begin position="881"/>
        <end position="962"/>
    </location>
</feature>
<evidence type="ECO:0000256" key="1">
    <source>
        <dbReference type="SAM" id="MobiDB-lite"/>
    </source>
</evidence>
<feature type="domain" description="SpaA-like prealbumin fold" evidence="5">
    <location>
        <begin position="633"/>
        <end position="744"/>
    </location>
</feature>
<dbReference type="InterPro" id="IPR055371">
    <property type="entry name" value="SpaA_PFL_dom_4"/>
</dbReference>
<name>A0AAU8MZC4_9GAMM</name>
<dbReference type="InterPro" id="IPR047589">
    <property type="entry name" value="DUF11_rpt"/>
</dbReference>
<feature type="domain" description="Surface adhesin CshA non-repetitive" evidence="3">
    <location>
        <begin position="115"/>
        <end position="324"/>
    </location>
</feature>
<dbReference type="InterPro" id="IPR045474">
    <property type="entry name" value="GEVED"/>
</dbReference>
<dbReference type="Pfam" id="PF18651">
    <property type="entry name" value="CshA_NR2"/>
    <property type="match status" value="1"/>
</dbReference>
<reference evidence="6" key="1">
    <citation type="submission" date="2024-06" db="EMBL/GenBank/DDBJ databases">
        <authorList>
            <person name="Li S."/>
        </authorList>
    </citation>
    <scope>NUCLEOTIDE SEQUENCE</scope>
    <source>
        <strain evidence="6">SR10</strain>
    </source>
</reference>
<evidence type="ECO:0000259" key="5">
    <source>
        <dbReference type="Pfam" id="PF24514"/>
    </source>
</evidence>
<proteinExistence type="predicted"/>